<dbReference type="SUPFAM" id="SSF89562">
    <property type="entry name" value="RraA-like"/>
    <property type="match status" value="1"/>
</dbReference>
<accession>A0A0M4LD80</accession>
<evidence type="ECO:0000256" key="2">
    <source>
        <dbReference type="ARBA" id="ARBA00001968"/>
    </source>
</evidence>
<proteinExistence type="inferred from homology"/>
<name>A0A0M4LD80_9GAMM</name>
<evidence type="ECO:0000256" key="1">
    <source>
        <dbReference type="ARBA" id="ARBA00001342"/>
    </source>
</evidence>
<dbReference type="GO" id="GO:0047443">
    <property type="term" value="F:4-hydroxy-4-methyl-2-oxoglutarate aldolase activity"/>
    <property type="evidence" value="ECO:0007669"/>
    <property type="project" value="UniProtKB-EC"/>
</dbReference>
<evidence type="ECO:0000313" key="11">
    <source>
        <dbReference type="EMBL" id="ALE01832.1"/>
    </source>
</evidence>
<dbReference type="PANTHER" id="PTHR33254:SF4">
    <property type="entry name" value="4-HYDROXY-4-METHYL-2-OXOGLUTARATE ALDOLASE 3-RELATED"/>
    <property type="match status" value="1"/>
</dbReference>
<dbReference type="OrthoDB" id="943692at2"/>
<evidence type="ECO:0000256" key="7">
    <source>
        <dbReference type="ARBA" id="ARBA00025046"/>
    </source>
</evidence>
<comment type="subunit">
    <text evidence="4 10">Homotrimer.</text>
</comment>
<keyword evidence="5 9" id="KW-0479">Metal-binding</keyword>
<dbReference type="InterPro" id="IPR010203">
    <property type="entry name" value="RraA"/>
</dbReference>
<dbReference type="GO" id="GO:0008428">
    <property type="term" value="F:ribonuclease inhibitor activity"/>
    <property type="evidence" value="ECO:0007669"/>
    <property type="project" value="InterPro"/>
</dbReference>
<comment type="function">
    <text evidence="7 10">Catalyzes the aldol cleavage of 4-hydroxy-4-methyl-2-oxoglutarate (HMG) into 2 molecules of pyruvate. Also contains a secondary oxaloacetate (OAA) decarboxylase activity due to the common pyruvate enolate transition state formed following C-C bond cleavage in the retro-aldol and decarboxylation reactions.</text>
</comment>
<protein>
    <recommendedName>
        <fullName evidence="10">4-hydroxy-4-methyl-2-oxoglutarate aldolase</fullName>
        <shortName evidence="10">HMG aldolase</shortName>
        <ecNumber evidence="10">4.1.1.112</ecNumber>
        <ecNumber evidence="10">4.1.3.17</ecNumber>
    </recommendedName>
    <alternativeName>
        <fullName evidence="10">Oxaloacetate decarboxylase</fullName>
    </alternativeName>
</protein>
<reference evidence="11 12" key="1">
    <citation type="journal article" date="2015" name="Genome Announc.">
        <title>Genome Sequence of 'Candidatus Thioglobus singularis' Strain PS1, a Mixotroph from the SUP05 Clade of Marine Gammaproteobacteria.</title>
        <authorList>
            <person name="Marshall K.T."/>
            <person name="Morris R.M."/>
        </authorList>
    </citation>
    <scope>NUCLEOTIDE SEQUENCE [LARGE SCALE GENOMIC DNA]</scope>
    <source>
        <strain evidence="11 12">PS1</strain>
    </source>
</reference>
<keyword evidence="6 10" id="KW-0456">Lyase</keyword>
<dbReference type="Proteomes" id="UP000068905">
    <property type="component" value="Chromosome"/>
</dbReference>
<evidence type="ECO:0000256" key="10">
    <source>
        <dbReference type="RuleBase" id="RU004338"/>
    </source>
</evidence>
<evidence type="ECO:0000256" key="9">
    <source>
        <dbReference type="PIRSR" id="PIRSR605493-1"/>
    </source>
</evidence>
<dbReference type="KEGG" id="tsn:W908_04110"/>
<feature type="binding site" evidence="9">
    <location>
        <position position="96"/>
    </location>
    <ligand>
        <name>substrate</name>
    </ligand>
</feature>
<dbReference type="GO" id="GO:0051252">
    <property type="term" value="P:regulation of RNA metabolic process"/>
    <property type="evidence" value="ECO:0007669"/>
    <property type="project" value="InterPro"/>
</dbReference>
<sequence>MKSTCDISDQLHPHVQYLDPIFKSYGGKTAFSGRIVTIKCFEDNSLVEEALKMNGKGCVLVVDAGESLRCAMLGDKRASDAIKNEWEGIVVNGSIRDSVMINSMAIGIRALGVCPRKSIKKGNGKRNLTVDFSNVKFIPNHYLYADEDGVIVIENKVNS</sequence>
<comment type="cofactor">
    <cofactor evidence="9">
        <name>Mg(2+)</name>
        <dbReference type="ChEBI" id="CHEBI:18420"/>
    </cofactor>
</comment>
<dbReference type="RefSeq" id="WP_053820038.1">
    <property type="nucleotide sequence ID" value="NZ_CP006911.1"/>
</dbReference>
<evidence type="ECO:0000256" key="5">
    <source>
        <dbReference type="ARBA" id="ARBA00022723"/>
    </source>
</evidence>
<dbReference type="PATRIC" id="fig|1125411.7.peg.804"/>
<dbReference type="GO" id="GO:0008948">
    <property type="term" value="F:oxaloacetate decarboxylase activity"/>
    <property type="evidence" value="ECO:0007669"/>
    <property type="project" value="UniProtKB-EC"/>
</dbReference>
<comment type="catalytic activity">
    <reaction evidence="1 10">
        <text>4-hydroxy-4-methyl-2-oxoglutarate = 2 pyruvate</text>
        <dbReference type="Rhea" id="RHEA:22748"/>
        <dbReference type="ChEBI" id="CHEBI:15361"/>
        <dbReference type="ChEBI" id="CHEBI:58276"/>
        <dbReference type="EC" id="4.1.3.17"/>
    </reaction>
</comment>
<evidence type="ECO:0000256" key="3">
    <source>
        <dbReference type="ARBA" id="ARBA00008621"/>
    </source>
</evidence>
<dbReference type="NCBIfam" id="TIGR01935">
    <property type="entry name" value="NOT-MenG"/>
    <property type="match status" value="1"/>
</dbReference>
<dbReference type="InterPro" id="IPR036704">
    <property type="entry name" value="RraA/RraA-like_sf"/>
</dbReference>
<dbReference type="Gene3D" id="3.50.30.40">
    <property type="entry name" value="Ribonuclease E inhibitor RraA/RraA-like"/>
    <property type="match status" value="1"/>
</dbReference>
<dbReference type="NCBIfam" id="NF006875">
    <property type="entry name" value="PRK09372.1"/>
    <property type="match status" value="1"/>
</dbReference>
<dbReference type="EC" id="4.1.1.112" evidence="10"/>
<evidence type="ECO:0000256" key="4">
    <source>
        <dbReference type="ARBA" id="ARBA00011233"/>
    </source>
</evidence>
<gene>
    <name evidence="11" type="ORF">W908_04110</name>
</gene>
<feature type="binding site" evidence="9">
    <location>
        <position position="97"/>
    </location>
    <ligand>
        <name>Mg(2+)</name>
        <dbReference type="ChEBI" id="CHEBI:18420"/>
    </ligand>
</feature>
<evidence type="ECO:0000256" key="6">
    <source>
        <dbReference type="ARBA" id="ARBA00023239"/>
    </source>
</evidence>
<dbReference type="InterPro" id="IPR005493">
    <property type="entry name" value="RraA/RraA-like"/>
</dbReference>
<dbReference type="CDD" id="cd16841">
    <property type="entry name" value="RraA_family"/>
    <property type="match status" value="1"/>
</dbReference>
<comment type="cofactor">
    <cofactor evidence="2 10">
        <name>a divalent metal cation</name>
        <dbReference type="ChEBI" id="CHEBI:60240"/>
    </cofactor>
</comment>
<keyword evidence="9" id="KW-0460">Magnesium</keyword>
<dbReference type="EMBL" id="CP006911">
    <property type="protein sequence ID" value="ALE01832.1"/>
    <property type="molecule type" value="Genomic_DNA"/>
</dbReference>
<dbReference type="PANTHER" id="PTHR33254">
    <property type="entry name" value="4-HYDROXY-4-METHYL-2-OXOGLUTARATE ALDOLASE 3-RELATED"/>
    <property type="match status" value="1"/>
</dbReference>
<dbReference type="AlphaFoldDB" id="A0A0M4LD80"/>
<evidence type="ECO:0000313" key="12">
    <source>
        <dbReference type="Proteomes" id="UP000068905"/>
    </source>
</evidence>
<evidence type="ECO:0000256" key="8">
    <source>
        <dbReference type="ARBA" id="ARBA00047973"/>
    </source>
</evidence>
<dbReference type="Pfam" id="PF03737">
    <property type="entry name" value="RraA-like"/>
    <property type="match status" value="1"/>
</dbReference>
<dbReference type="STRING" id="1125411.W908_04110"/>
<organism evidence="11 12">
    <name type="scientific">Candidatus Pseudothioglobus singularis PS1</name>
    <dbReference type="NCBI Taxonomy" id="1125411"/>
    <lineage>
        <taxon>Bacteria</taxon>
        <taxon>Pseudomonadati</taxon>
        <taxon>Pseudomonadota</taxon>
        <taxon>Gammaproteobacteria</taxon>
        <taxon>Candidatus Pseudothioglobaceae</taxon>
        <taxon>Candidatus Pseudothioglobus</taxon>
    </lineage>
</organism>
<dbReference type="EC" id="4.1.3.17" evidence="10"/>
<dbReference type="GO" id="GO:0046872">
    <property type="term" value="F:metal ion binding"/>
    <property type="evidence" value="ECO:0007669"/>
    <property type="project" value="UniProtKB-KW"/>
</dbReference>
<comment type="similarity">
    <text evidence="3 10">Belongs to the class II aldolase/RraA-like family.</text>
</comment>
<comment type="catalytic activity">
    <reaction evidence="8 10">
        <text>oxaloacetate + H(+) = pyruvate + CO2</text>
        <dbReference type="Rhea" id="RHEA:15641"/>
        <dbReference type="ChEBI" id="CHEBI:15361"/>
        <dbReference type="ChEBI" id="CHEBI:15378"/>
        <dbReference type="ChEBI" id="CHEBI:16452"/>
        <dbReference type="ChEBI" id="CHEBI:16526"/>
        <dbReference type="EC" id="4.1.1.112"/>
    </reaction>
</comment>
<keyword evidence="12" id="KW-1185">Reference proteome</keyword>